<dbReference type="EMBL" id="ML995518">
    <property type="protein sequence ID" value="KAF2136533.1"/>
    <property type="molecule type" value="Genomic_DNA"/>
</dbReference>
<evidence type="ECO:0000256" key="1">
    <source>
        <dbReference type="SAM" id="MobiDB-lite"/>
    </source>
</evidence>
<dbReference type="GeneID" id="54301993"/>
<evidence type="ECO:0000313" key="2">
    <source>
        <dbReference type="EMBL" id="KAF2136533.1"/>
    </source>
</evidence>
<dbReference type="PANTHER" id="PTHR37012">
    <property type="entry name" value="B-ZIP TRANSCRIPTION FACTOR (EUROFUNG)-RELATED"/>
    <property type="match status" value="1"/>
</dbReference>
<dbReference type="OrthoDB" id="4161589at2759"/>
<name>A0A6A6AZB5_9PEZI</name>
<dbReference type="PANTHER" id="PTHR37012:SF7">
    <property type="entry name" value="B-ZIP TRANSCRIPTION FACTOR (EUROFUNG)-RELATED"/>
    <property type="match status" value="1"/>
</dbReference>
<dbReference type="RefSeq" id="XP_033392251.1">
    <property type="nucleotide sequence ID" value="XM_033544497.1"/>
</dbReference>
<feature type="compositionally biased region" description="Polar residues" evidence="1">
    <location>
        <begin position="343"/>
        <end position="383"/>
    </location>
</feature>
<dbReference type="Proteomes" id="UP000799438">
    <property type="component" value="Unassembled WGS sequence"/>
</dbReference>
<evidence type="ECO:0000313" key="3">
    <source>
        <dbReference type="Proteomes" id="UP000799438"/>
    </source>
</evidence>
<dbReference type="CDD" id="cd14688">
    <property type="entry name" value="bZIP_YAP"/>
    <property type="match status" value="1"/>
</dbReference>
<evidence type="ECO:0008006" key="4">
    <source>
        <dbReference type="Google" id="ProtNLM"/>
    </source>
</evidence>
<dbReference type="Pfam" id="PF11905">
    <property type="entry name" value="DUF3425"/>
    <property type="match status" value="1"/>
</dbReference>
<proteinExistence type="predicted"/>
<sequence>MQSVSKRDKKRAQDRNAQRAARQRTRNRLEQLEETIARMQRDGDRHLEAEVERMRKERDHLGKLADQMVAIAGAVKTTVSHNETGLMDHLFDNYEALRSDSATATASELDDTHVILNGILNGWDMPVASHEEPMRRLMAQLHRHFMTQRPMARPVDQLAVLWLVQLSVLFLLGDSHSSQIPGWLLPVPTQTCIPHLVSVDMLPWPKLRAFLLSKQTHNDAASPESQRCESFAIKTLRHLYFQPTINFEEAYVAHAVASEPECCQPRRSRLAISPRFRQLFFQPDCSPFAVDPALPHEFPEVRGLVPEYQMPATAETKVPTVSVLRPSLFSPLASGPGNHSEPLISTRTTTRSNADGSPYLTNNHRHGSNTPPQLTYPDQTHQHPSGAAADAITADLFDETLDLPALDAAGYYTLAGLPHATTPSLQSGDLGLDLLNDGGPH</sequence>
<feature type="region of interest" description="Disordered" evidence="1">
    <location>
        <begin position="332"/>
        <end position="387"/>
    </location>
</feature>
<organism evidence="2 3">
    <name type="scientific">Aplosporella prunicola CBS 121167</name>
    <dbReference type="NCBI Taxonomy" id="1176127"/>
    <lineage>
        <taxon>Eukaryota</taxon>
        <taxon>Fungi</taxon>
        <taxon>Dikarya</taxon>
        <taxon>Ascomycota</taxon>
        <taxon>Pezizomycotina</taxon>
        <taxon>Dothideomycetes</taxon>
        <taxon>Dothideomycetes incertae sedis</taxon>
        <taxon>Botryosphaeriales</taxon>
        <taxon>Aplosporellaceae</taxon>
        <taxon>Aplosporella</taxon>
    </lineage>
</organism>
<protein>
    <recommendedName>
        <fullName evidence="4">BZIP domain-containing protein</fullName>
    </recommendedName>
</protein>
<feature type="region of interest" description="Disordered" evidence="1">
    <location>
        <begin position="1"/>
        <end position="28"/>
    </location>
</feature>
<accession>A0A6A6AZB5</accession>
<gene>
    <name evidence="2" type="ORF">K452DRAFT_322361</name>
</gene>
<dbReference type="AlphaFoldDB" id="A0A6A6AZB5"/>
<reference evidence="2" key="1">
    <citation type="journal article" date="2020" name="Stud. Mycol.">
        <title>101 Dothideomycetes genomes: a test case for predicting lifestyles and emergence of pathogens.</title>
        <authorList>
            <person name="Haridas S."/>
            <person name="Albert R."/>
            <person name="Binder M."/>
            <person name="Bloem J."/>
            <person name="Labutti K."/>
            <person name="Salamov A."/>
            <person name="Andreopoulos B."/>
            <person name="Baker S."/>
            <person name="Barry K."/>
            <person name="Bills G."/>
            <person name="Bluhm B."/>
            <person name="Cannon C."/>
            <person name="Castanera R."/>
            <person name="Culley D."/>
            <person name="Daum C."/>
            <person name="Ezra D."/>
            <person name="Gonzalez J."/>
            <person name="Henrissat B."/>
            <person name="Kuo A."/>
            <person name="Liang C."/>
            <person name="Lipzen A."/>
            <person name="Lutzoni F."/>
            <person name="Magnuson J."/>
            <person name="Mondo S."/>
            <person name="Nolan M."/>
            <person name="Ohm R."/>
            <person name="Pangilinan J."/>
            <person name="Park H.-J."/>
            <person name="Ramirez L."/>
            <person name="Alfaro M."/>
            <person name="Sun H."/>
            <person name="Tritt A."/>
            <person name="Yoshinaga Y."/>
            <person name="Zwiers L.-H."/>
            <person name="Turgeon B."/>
            <person name="Goodwin S."/>
            <person name="Spatafora J."/>
            <person name="Crous P."/>
            <person name="Grigoriev I."/>
        </authorList>
    </citation>
    <scope>NUCLEOTIDE SEQUENCE</scope>
    <source>
        <strain evidence="2">CBS 121167</strain>
    </source>
</reference>
<keyword evidence="3" id="KW-1185">Reference proteome</keyword>
<dbReference type="InterPro" id="IPR021833">
    <property type="entry name" value="DUF3425"/>
</dbReference>
<dbReference type="Gene3D" id="1.20.5.170">
    <property type="match status" value="1"/>
</dbReference>